<evidence type="ECO:0000313" key="1">
    <source>
        <dbReference type="EMBL" id="QIE06945.1"/>
    </source>
</evidence>
<reference evidence="2" key="2">
    <citation type="journal article" date="2020" name="J. ISSAAS">
        <title>Rapid phylogenetic analysis of African swine fever virus from metagenomic sequences.</title>
        <authorList>
            <person name="Xiong D."/>
            <person name="Zhang X."/>
            <person name="Yu J."/>
            <person name="Wei H."/>
        </authorList>
    </citation>
    <scope>NUCLEOTIDE SEQUENCE</scope>
    <source>
        <strain evidence="1">ASFV Wuhan 2019-1</strain>
        <strain evidence="2">ASFV Wuhan 2019-2</strain>
    </source>
</reference>
<evidence type="ECO:0000313" key="4">
    <source>
        <dbReference type="Proteomes" id="UP000503567"/>
    </source>
</evidence>
<protein>
    <submittedName>
        <fullName evidence="2">DP96R</fullName>
    </submittedName>
</protein>
<organismHost>
    <name type="scientific">Ornithodoros moubata</name>
    <name type="common">Soft tick</name>
    <name type="synonym">Argasid tick</name>
    <dbReference type="NCBI Taxonomy" id="6938"/>
</organismHost>
<dbReference type="EMBL" id="MN393476">
    <property type="protein sequence ID" value="QIE06945.1"/>
    <property type="molecule type" value="Genomic_DNA"/>
</dbReference>
<evidence type="ECO:0000313" key="2">
    <source>
        <dbReference type="EMBL" id="QIE07108.1"/>
    </source>
</evidence>
<dbReference type="Proteomes" id="UP000502194">
    <property type="component" value="Segment"/>
</dbReference>
<organism evidence="2 3">
    <name type="scientific">African swine fever virus</name>
    <name type="common">ASFV</name>
    <dbReference type="NCBI Taxonomy" id="10497"/>
    <lineage>
        <taxon>Viruses</taxon>
        <taxon>Varidnaviria</taxon>
        <taxon>Bamfordvirae</taxon>
        <taxon>Nucleocytoviricota</taxon>
        <taxon>Pokkesviricetes</taxon>
        <taxon>Asfuvirales</taxon>
        <taxon>Asfarviridae</taxon>
        <taxon>Asfivirus</taxon>
        <taxon>Asfivirus haemorrhagiae</taxon>
    </lineage>
</organism>
<dbReference type="EMBL" id="MN393477">
    <property type="protein sequence ID" value="QIE07108.1"/>
    <property type="molecule type" value="Genomic_DNA"/>
</dbReference>
<organismHost>
    <name type="scientific">Ornithodoros</name>
    <name type="common">relapsing fever ticks</name>
    <dbReference type="NCBI Taxonomy" id="6937"/>
</organismHost>
<sequence>MERIRDPLPNTENFLSALVIFLGQQHGTSFPRFIPFQYSAIHSDDVISRADFSGI</sequence>
<organismHost>
    <name type="scientific">Sus scrofa</name>
    <name type="common">Pig</name>
    <dbReference type="NCBI Taxonomy" id="9823"/>
</organismHost>
<accession>A0A6G6CW62</accession>
<proteinExistence type="predicted"/>
<name>A0A6G6CW62_ASF</name>
<organismHost>
    <name type="scientific">Potamochoerus larvatus</name>
    <name type="common">Bushpig</name>
    <dbReference type="NCBI Taxonomy" id="273792"/>
</organismHost>
<evidence type="ECO:0000313" key="3">
    <source>
        <dbReference type="Proteomes" id="UP000502194"/>
    </source>
</evidence>
<dbReference type="Proteomes" id="UP000503567">
    <property type="component" value="Genome"/>
</dbReference>
<organismHost>
    <name type="scientific">Phacochoerus aethiopicus</name>
    <name type="common">Warthog</name>
    <dbReference type="NCBI Taxonomy" id="85517"/>
</organismHost>
<reference evidence="3 4" key="1">
    <citation type="journal article" date="2020" name="bioRxiv">
        <title>Rapid phylogenetic analysis of African swine fever virus from metagenomic sequences.</title>
        <authorList>
            <person name="Xiong D."/>
            <person name="Zhang X."/>
            <person name="Yu J."/>
            <person name="Wei H."/>
        </authorList>
    </citation>
    <scope>NUCLEOTIDE SEQUENCE [LARGE SCALE GENOMIC DNA]</scope>
</reference>
<gene>
    <name evidence="2" type="primary">DP96R</name>
</gene>
<organismHost>
    <name type="scientific">Phacochoerus africanus</name>
    <name type="common">Warthog</name>
    <dbReference type="NCBI Taxonomy" id="41426"/>
</organismHost>